<dbReference type="Proteomes" id="UP000176770">
    <property type="component" value="Unassembled WGS sequence"/>
</dbReference>
<dbReference type="InterPro" id="IPR012280">
    <property type="entry name" value="Semialdhyde_DH_dimer_dom"/>
</dbReference>
<dbReference type="PANTHER" id="PTHR46278">
    <property type="entry name" value="DEHYDROGENASE, PUTATIVE-RELATED"/>
    <property type="match status" value="1"/>
</dbReference>
<dbReference type="PANTHER" id="PTHR46278:SF2">
    <property type="entry name" value="ASPARTATE-SEMIALDEHYDE DEHYDROGENASE"/>
    <property type="match status" value="1"/>
</dbReference>
<dbReference type="CDD" id="cd02316">
    <property type="entry name" value="VcASADH2_like_N"/>
    <property type="match status" value="1"/>
</dbReference>
<comment type="similarity">
    <text evidence="1">Belongs to the aspartate-semialdehyde dehydrogenase family.</text>
</comment>
<evidence type="ECO:0000256" key="2">
    <source>
        <dbReference type="PIRSR" id="PIRSR000148-1"/>
    </source>
</evidence>
<dbReference type="PIRSF" id="PIRSF000148">
    <property type="entry name" value="ASA_dh"/>
    <property type="match status" value="1"/>
</dbReference>
<proteinExistence type="inferred from homology"/>
<dbReference type="SMART" id="SM00859">
    <property type="entry name" value="Semialdhyde_dh"/>
    <property type="match status" value="1"/>
</dbReference>
<accession>A0A1G2HI76</accession>
<dbReference type="Pfam" id="PF01118">
    <property type="entry name" value="Semialdhyde_dh"/>
    <property type="match status" value="1"/>
</dbReference>
<dbReference type="NCBIfam" id="NF011456">
    <property type="entry name" value="PRK14874.1"/>
    <property type="match status" value="1"/>
</dbReference>
<feature type="active site" description="Proton acceptor" evidence="2">
    <location>
        <position position="243"/>
    </location>
</feature>
<dbReference type="Gene3D" id="3.30.360.10">
    <property type="entry name" value="Dihydrodipicolinate Reductase, domain 2"/>
    <property type="match status" value="1"/>
</dbReference>
<feature type="domain" description="Semialdehyde dehydrogenase NAD-binding" evidence="3">
    <location>
        <begin position="18"/>
        <end position="133"/>
    </location>
</feature>
<dbReference type="AlphaFoldDB" id="A0A1G2HI76"/>
<dbReference type="Gene3D" id="3.40.50.720">
    <property type="entry name" value="NAD(P)-binding Rossmann-like Domain"/>
    <property type="match status" value="1"/>
</dbReference>
<dbReference type="GO" id="GO:0008652">
    <property type="term" value="P:amino acid biosynthetic process"/>
    <property type="evidence" value="ECO:0007669"/>
    <property type="project" value="InterPro"/>
</dbReference>
<dbReference type="GO" id="GO:0046983">
    <property type="term" value="F:protein dimerization activity"/>
    <property type="evidence" value="ECO:0007669"/>
    <property type="project" value="InterPro"/>
</dbReference>
<evidence type="ECO:0000313" key="5">
    <source>
        <dbReference type="Proteomes" id="UP000176770"/>
    </source>
</evidence>
<dbReference type="InterPro" id="IPR000534">
    <property type="entry name" value="Semialdehyde_DH_NAD-bd"/>
</dbReference>
<gene>
    <name evidence="4" type="ORF">A3F94_02555</name>
</gene>
<sequence>MIFLVLVPHTELKVKKANIVIVGATGNVGREMIAVLEERNFPIARLKLVASEKSSGKFMRYRGFSQGVEGLSKEIFHGYDIALFSAGEAVSRTWAPVAWESGCVVIDNSNAWRMDDEVPLVIPEVNPETIADYIRKGIIANPNCSTIQMVMALSPLDKNPHHYGIQNIIVSTYQSVSGAGAEAEARLAEGSHEFDVIPQIGEFLEGGTCEEEAKMIRETKKIMEKPHLNIVANTVRVPILRGHSEFVLFNFDYSYISIEVVKALLASAPCIKLTDSYPIAQDAVGTDYVLVGRVREEKISGADDNQKWFSMWVVADNIRKGAATNTVQIAELLWNGYLKKASN</sequence>
<name>A0A1G2HI76_9BACT</name>
<dbReference type="GO" id="GO:0051287">
    <property type="term" value="F:NAD binding"/>
    <property type="evidence" value="ECO:0007669"/>
    <property type="project" value="InterPro"/>
</dbReference>
<dbReference type="SUPFAM" id="SSF51735">
    <property type="entry name" value="NAD(P)-binding Rossmann-fold domains"/>
    <property type="match status" value="1"/>
</dbReference>
<dbReference type="Pfam" id="PF02774">
    <property type="entry name" value="Semialdhyde_dhC"/>
    <property type="match status" value="1"/>
</dbReference>
<comment type="caution">
    <text evidence="4">The sequence shown here is derived from an EMBL/GenBank/DDBJ whole genome shotgun (WGS) entry which is preliminary data.</text>
</comment>
<dbReference type="SUPFAM" id="SSF55347">
    <property type="entry name" value="Glyceraldehyde-3-phosphate dehydrogenase-like, C-terminal domain"/>
    <property type="match status" value="1"/>
</dbReference>
<dbReference type="GO" id="GO:0016620">
    <property type="term" value="F:oxidoreductase activity, acting on the aldehyde or oxo group of donors, NAD or NADP as acceptor"/>
    <property type="evidence" value="ECO:0007669"/>
    <property type="project" value="InterPro"/>
</dbReference>
<evidence type="ECO:0000259" key="3">
    <source>
        <dbReference type="SMART" id="SM00859"/>
    </source>
</evidence>
<reference evidence="4 5" key="1">
    <citation type="journal article" date="2016" name="Nat. Commun.">
        <title>Thousands of microbial genomes shed light on interconnected biogeochemical processes in an aquifer system.</title>
        <authorList>
            <person name="Anantharaman K."/>
            <person name="Brown C.T."/>
            <person name="Hug L.A."/>
            <person name="Sharon I."/>
            <person name="Castelle C.J."/>
            <person name="Probst A.J."/>
            <person name="Thomas B.C."/>
            <person name="Singh A."/>
            <person name="Wilkins M.J."/>
            <person name="Karaoz U."/>
            <person name="Brodie E.L."/>
            <person name="Williams K.H."/>
            <person name="Hubbard S.S."/>
            <person name="Banfield J.F."/>
        </authorList>
    </citation>
    <scope>NUCLEOTIDE SEQUENCE [LARGE SCALE GENOMIC DNA]</scope>
</reference>
<feature type="active site" description="Acyl-thioester intermediate" evidence="2">
    <location>
        <position position="144"/>
    </location>
</feature>
<evidence type="ECO:0000256" key="1">
    <source>
        <dbReference type="ARBA" id="ARBA00010584"/>
    </source>
</evidence>
<evidence type="ECO:0000313" key="4">
    <source>
        <dbReference type="EMBL" id="OGZ62089.1"/>
    </source>
</evidence>
<protein>
    <recommendedName>
        <fullName evidence="3">Semialdehyde dehydrogenase NAD-binding domain-containing protein</fullName>
    </recommendedName>
</protein>
<dbReference type="InterPro" id="IPR036291">
    <property type="entry name" value="NAD(P)-bd_dom_sf"/>
</dbReference>
<organism evidence="4 5">
    <name type="scientific">Candidatus Spechtbacteria bacterium RIFCSPLOWO2_12_FULL_38_22</name>
    <dbReference type="NCBI Taxonomy" id="1802165"/>
    <lineage>
        <taxon>Bacteria</taxon>
        <taxon>Candidatus Spechtiibacteriota</taxon>
    </lineage>
</organism>
<dbReference type="STRING" id="1802165.A3F94_02555"/>
<dbReference type="EMBL" id="MHOK01000009">
    <property type="protein sequence ID" value="OGZ62089.1"/>
    <property type="molecule type" value="Genomic_DNA"/>
</dbReference>